<gene>
    <name evidence="1" type="ORF">LCGC14_1715910</name>
</gene>
<comment type="caution">
    <text evidence="1">The sequence shown here is derived from an EMBL/GenBank/DDBJ whole genome shotgun (WGS) entry which is preliminary data.</text>
</comment>
<organism evidence="1">
    <name type="scientific">marine sediment metagenome</name>
    <dbReference type="NCBI Taxonomy" id="412755"/>
    <lineage>
        <taxon>unclassified sequences</taxon>
        <taxon>metagenomes</taxon>
        <taxon>ecological metagenomes</taxon>
    </lineage>
</organism>
<proteinExistence type="predicted"/>
<dbReference type="AlphaFoldDB" id="A0A0F9HE68"/>
<accession>A0A0F9HE68</accession>
<evidence type="ECO:0000313" key="1">
    <source>
        <dbReference type="EMBL" id="KKM13467.1"/>
    </source>
</evidence>
<name>A0A0F9HE68_9ZZZZ</name>
<dbReference type="EMBL" id="LAZR01015374">
    <property type="protein sequence ID" value="KKM13467.1"/>
    <property type="molecule type" value="Genomic_DNA"/>
</dbReference>
<protein>
    <submittedName>
        <fullName evidence="1">Uncharacterized protein</fullName>
    </submittedName>
</protein>
<reference evidence="1" key="1">
    <citation type="journal article" date="2015" name="Nature">
        <title>Complex archaea that bridge the gap between prokaryotes and eukaryotes.</title>
        <authorList>
            <person name="Spang A."/>
            <person name="Saw J.H."/>
            <person name="Jorgensen S.L."/>
            <person name="Zaremba-Niedzwiedzka K."/>
            <person name="Martijn J."/>
            <person name="Lind A.E."/>
            <person name="van Eijk R."/>
            <person name="Schleper C."/>
            <person name="Guy L."/>
            <person name="Ettema T.J."/>
        </authorList>
    </citation>
    <scope>NUCLEOTIDE SEQUENCE</scope>
</reference>
<sequence>MIGYGMNYYNEETGRDRVITPAQ</sequence>
<feature type="non-terminal residue" evidence="1">
    <location>
        <position position="23"/>
    </location>
</feature>